<evidence type="ECO:0000313" key="8">
    <source>
        <dbReference type="EMBL" id="PWA96340.1"/>
    </source>
</evidence>
<sequence length="941" mass="104639">MDLVSGYKGVVGLMFGNENSTSNEDRFGVVGLMFGNENSTSNEDSYVERLLDCISNGKLADDRRNAMAELQSVVAESHAAQMAFGEMGFPVLLGVLRDRDDVEMVRGALETLVSALTPIAHAKLPANEVQPALMNADLLSREGQSISLLLSLLGEDDFYIRYYTLQLLTALLTNSPIRLQEAILTIPQGITRLMDMLMDREVIRNEALLLLTYLTREAEEIQKILVFEGAFEKIFSIIKEEGGSEGGVVVQDSLELLNNLLRNNASNQVLLRETIGFDSLISILKLRGTTYSFTQQKTINLLSALETISLLLNGGLETDPSSKSNRLTNKTVLVQRNVLDHLLMLGVESQWASVAVRCAAFQCIGDLIYGHRQNLDVFASKSLGDEREVEPALNSILRIILRTSSMQEFIAADYIFKSFCEQNNDGQKMLASTLIPQPMSMTNARFEEDVNMSFGSMLLHGLAMSEHDGDLETSCRAASVLSHVMKDNIQCKEKVLQINLESSMPSLGSPEPLLHRMVKYLALASSKKGKDGKSTTPRNSYFQPIILKLLVTWLCDCPSAVESFLDSRPHLTYLIELISNGETTVCARGLAAILLGECAIYNKSSESGKDAFAIVDAISQKVGLTSYFLKLDEMQKSFLFSSEKPAQPRKPLTRSNTNSMTEMEDTEENEATDINRNDDHPMLASMFDSQFVNFIQKLEAGIRDSIVKIYSQPKSNVSVVPAELEQRKDENDRDYIKRLKIFMEKQCSEIQDLLNRNATLAEDLANMGGVGSSHTEPRPGGGSERVQIETLRRDLHEASQRLELLKTENTNIQSEASSYKNLAEKMETDLKSLSDAYNSLEEANYQLEMEVRALKSGGATPSPDIEKIKAEAREEAQKESEGELGDLLVCLGQEQTKVEKLSARLLELGEDVDALLEGKNIYVHAFSKKLLKLDKHHQKRI</sequence>
<evidence type="ECO:0000259" key="6">
    <source>
        <dbReference type="Pfam" id="PF04869"/>
    </source>
</evidence>
<accession>A0A2U1QEA4</accession>
<dbReference type="GO" id="GO:0012507">
    <property type="term" value="C:ER to Golgi transport vesicle membrane"/>
    <property type="evidence" value="ECO:0007669"/>
    <property type="project" value="TreeGrafter"/>
</dbReference>
<dbReference type="InterPro" id="IPR011989">
    <property type="entry name" value="ARM-like"/>
</dbReference>
<dbReference type="InterPro" id="IPR024095">
    <property type="entry name" value="Vesicle_P115"/>
</dbReference>
<dbReference type="FunFam" id="1.25.10.10:FF:000234">
    <property type="entry name" value="Golgin candidate 6"/>
    <property type="match status" value="1"/>
</dbReference>
<feature type="region of interest" description="Disordered" evidence="5">
    <location>
        <begin position="643"/>
        <end position="679"/>
    </location>
</feature>
<dbReference type="EMBL" id="PKPP01000184">
    <property type="protein sequence ID" value="PWA96340.1"/>
    <property type="molecule type" value="Genomic_DNA"/>
</dbReference>
<dbReference type="GO" id="GO:0048211">
    <property type="term" value="P:Golgi vesicle docking"/>
    <property type="evidence" value="ECO:0007669"/>
    <property type="project" value="TreeGrafter"/>
</dbReference>
<dbReference type="PANTHER" id="PTHR10013:SF0">
    <property type="entry name" value="GENERAL VESICULAR TRANSPORT FACTOR P115"/>
    <property type="match status" value="1"/>
</dbReference>
<organism evidence="8 9">
    <name type="scientific">Artemisia annua</name>
    <name type="common">Sweet wormwood</name>
    <dbReference type="NCBI Taxonomy" id="35608"/>
    <lineage>
        <taxon>Eukaryota</taxon>
        <taxon>Viridiplantae</taxon>
        <taxon>Streptophyta</taxon>
        <taxon>Embryophyta</taxon>
        <taxon>Tracheophyta</taxon>
        <taxon>Spermatophyta</taxon>
        <taxon>Magnoliopsida</taxon>
        <taxon>eudicotyledons</taxon>
        <taxon>Gunneridae</taxon>
        <taxon>Pentapetalae</taxon>
        <taxon>asterids</taxon>
        <taxon>campanulids</taxon>
        <taxon>Asterales</taxon>
        <taxon>Asteraceae</taxon>
        <taxon>Asteroideae</taxon>
        <taxon>Anthemideae</taxon>
        <taxon>Artemisiinae</taxon>
        <taxon>Artemisia</taxon>
    </lineage>
</organism>
<protein>
    <submittedName>
        <fullName evidence="8">Golgin candidate 6</fullName>
    </submittedName>
</protein>
<dbReference type="GO" id="GO:0006888">
    <property type="term" value="P:endoplasmic reticulum to Golgi vesicle-mediated transport"/>
    <property type="evidence" value="ECO:0007669"/>
    <property type="project" value="TreeGrafter"/>
</dbReference>
<dbReference type="GO" id="GO:0048280">
    <property type="term" value="P:vesicle fusion with Golgi apparatus"/>
    <property type="evidence" value="ECO:0007669"/>
    <property type="project" value="InterPro"/>
</dbReference>
<evidence type="ECO:0000256" key="3">
    <source>
        <dbReference type="ARBA" id="ARBA00023054"/>
    </source>
</evidence>
<dbReference type="AlphaFoldDB" id="A0A2U1QEA4"/>
<feature type="coiled-coil region" evidence="4">
    <location>
        <begin position="788"/>
        <end position="850"/>
    </location>
</feature>
<evidence type="ECO:0000256" key="1">
    <source>
        <dbReference type="ARBA" id="ARBA00004555"/>
    </source>
</evidence>
<dbReference type="GO" id="GO:0000139">
    <property type="term" value="C:Golgi membrane"/>
    <property type="evidence" value="ECO:0007669"/>
    <property type="project" value="InterPro"/>
</dbReference>
<comment type="caution">
    <text evidence="8">The sequence shown here is derived from an EMBL/GenBank/DDBJ whole genome shotgun (WGS) entry which is preliminary data.</text>
</comment>
<reference evidence="8 9" key="1">
    <citation type="journal article" date="2018" name="Mol. Plant">
        <title>The genome of Artemisia annua provides insight into the evolution of Asteraceae family and artemisinin biosynthesis.</title>
        <authorList>
            <person name="Shen Q."/>
            <person name="Zhang L."/>
            <person name="Liao Z."/>
            <person name="Wang S."/>
            <person name="Yan T."/>
            <person name="Shi P."/>
            <person name="Liu M."/>
            <person name="Fu X."/>
            <person name="Pan Q."/>
            <person name="Wang Y."/>
            <person name="Lv Z."/>
            <person name="Lu X."/>
            <person name="Zhang F."/>
            <person name="Jiang W."/>
            <person name="Ma Y."/>
            <person name="Chen M."/>
            <person name="Hao X."/>
            <person name="Li L."/>
            <person name="Tang Y."/>
            <person name="Lv G."/>
            <person name="Zhou Y."/>
            <person name="Sun X."/>
            <person name="Brodelius P.E."/>
            <person name="Rose J.K.C."/>
            <person name="Tang K."/>
        </authorList>
    </citation>
    <scope>NUCLEOTIDE SEQUENCE [LARGE SCALE GENOMIC DNA]</scope>
    <source>
        <strain evidence="9">cv. Huhao1</strain>
        <tissue evidence="8">Leaf</tissue>
    </source>
</reference>
<name>A0A2U1QEA4_ARTAN</name>
<dbReference type="GO" id="GO:0005795">
    <property type="term" value="C:Golgi stack"/>
    <property type="evidence" value="ECO:0007669"/>
    <property type="project" value="TreeGrafter"/>
</dbReference>
<proteinExistence type="predicted"/>
<dbReference type="InterPro" id="IPR016024">
    <property type="entry name" value="ARM-type_fold"/>
</dbReference>
<dbReference type="GO" id="GO:0006886">
    <property type="term" value="P:intracellular protein transport"/>
    <property type="evidence" value="ECO:0007669"/>
    <property type="project" value="InterPro"/>
</dbReference>
<dbReference type="GO" id="GO:0005783">
    <property type="term" value="C:endoplasmic reticulum"/>
    <property type="evidence" value="ECO:0007669"/>
    <property type="project" value="TreeGrafter"/>
</dbReference>
<keyword evidence="3 4" id="KW-0175">Coiled coil</keyword>
<dbReference type="Gene3D" id="1.25.10.10">
    <property type="entry name" value="Leucine-rich Repeat Variant"/>
    <property type="match status" value="1"/>
</dbReference>
<keyword evidence="9" id="KW-1185">Reference proteome</keyword>
<dbReference type="PANTHER" id="PTHR10013">
    <property type="entry name" value="GENERAL VESICULAR TRANSPORT FACTOR P115"/>
    <property type="match status" value="1"/>
</dbReference>
<dbReference type="Pfam" id="PF04869">
    <property type="entry name" value="Uso1_p115_head"/>
    <property type="match status" value="1"/>
</dbReference>
<dbReference type="Pfam" id="PF04871">
    <property type="entry name" value="Uso1_p115_C"/>
    <property type="match status" value="1"/>
</dbReference>
<dbReference type="STRING" id="35608.A0A2U1QEA4"/>
<dbReference type="Proteomes" id="UP000245207">
    <property type="component" value="Unassembled WGS sequence"/>
</dbReference>
<feature type="domain" description="Vesicle tethering protein Uso1/P115-like head" evidence="6">
    <location>
        <begin position="390"/>
        <end position="706"/>
    </location>
</feature>
<comment type="subcellular location">
    <subcellularLocation>
        <location evidence="1">Golgi apparatus</location>
    </subcellularLocation>
</comment>
<evidence type="ECO:0000256" key="5">
    <source>
        <dbReference type="SAM" id="MobiDB-lite"/>
    </source>
</evidence>
<keyword evidence="2" id="KW-0333">Golgi apparatus</keyword>
<evidence type="ECO:0000313" key="9">
    <source>
        <dbReference type="Proteomes" id="UP000245207"/>
    </source>
</evidence>
<evidence type="ECO:0000259" key="7">
    <source>
        <dbReference type="Pfam" id="PF04871"/>
    </source>
</evidence>
<feature type="compositionally biased region" description="Acidic residues" evidence="5">
    <location>
        <begin position="662"/>
        <end position="671"/>
    </location>
</feature>
<dbReference type="InterPro" id="IPR006953">
    <property type="entry name" value="Vesicle_Uso1_P115_head"/>
</dbReference>
<evidence type="ECO:0000256" key="2">
    <source>
        <dbReference type="ARBA" id="ARBA00023034"/>
    </source>
</evidence>
<feature type="domain" description="Uso1/p115-like vesicle tethering protein C-terminal" evidence="7">
    <location>
        <begin position="810"/>
        <end position="912"/>
    </location>
</feature>
<evidence type="ECO:0000256" key="4">
    <source>
        <dbReference type="SAM" id="Coils"/>
    </source>
</evidence>
<dbReference type="InterPro" id="IPR006955">
    <property type="entry name" value="Uso1_p115_C"/>
</dbReference>
<dbReference type="SUPFAM" id="SSF48371">
    <property type="entry name" value="ARM repeat"/>
    <property type="match status" value="1"/>
</dbReference>
<gene>
    <name evidence="8" type="ORF">CTI12_AA041050</name>
</gene>
<dbReference type="OrthoDB" id="198977at2759"/>